<reference evidence="1 2" key="1">
    <citation type="submission" date="2023-07" db="EMBL/GenBank/DDBJ databases">
        <title>Comparative genomics of wheat-associated soil bacteria to identify genetic determinants of phenazine resistance.</title>
        <authorList>
            <person name="Mouncey N."/>
        </authorList>
    </citation>
    <scope>NUCLEOTIDE SEQUENCE [LARGE SCALE GENOMIC DNA]</scope>
    <source>
        <strain evidence="1 2">V2I4</strain>
    </source>
</reference>
<name>A0ABU0T904_9ACTN</name>
<dbReference type="Proteomes" id="UP001230328">
    <property type="component" value="Unassembled WGS sequence"/>
</dbReference>
<gene>
    <name evidence="1" type="ORF">QF035_008881</name>
</gene>
<evidence type="ECO:0000313" key="1">
    <source>
        <dbReference type="EMBL" id="MDQ1031299.1"/>
    </source>
</evidence>
<dbReference type="RefSeq" id="WP_307527343.1">
    <property type="nucleotide sequence ID" value="NZ_JAUSZI010000002.1"/>
</dbReference>
<sequence>MNGQQSEHFNITIEDDGHYAERLVFTNGREGRTRVYMGRAVRDRIDQMTYTDCGQDWVYTSVAQDPATGVITGVTTTSPAKDAHHTATWAPITTADRNAFQQAQEEKWREFWRVVASVGA</sequence>
<comment type="caution">
    <text evidence="1">The sequence shown here is derived from an EMBL/GenBank/DDBJ whole genome shotgun (WGS) entry which is preliminary data.</text>
</comment>
<accession>A0ABU0T904</accession>
<evidence type="ECO:0000313" key="2">
    <source>
        <dbReference type="Proteomes" id="UP001230328"/>
    </source>
</evidence>
<proteinExistence type="predicted"/>
<organism evidence="1 2">
    <name type="scientific">Streptomyces umbrinus</name>
    <dbReference type="NCBI Taxonomy" id="67370"/>
    <lineage>
        <taxon>Bacteria</taxon>
        <taxon>Bacillati</taxon>
        <taxon>Actinomycetota</taxon>
        <taxon>Actinomycetes</taxon>
        <taxon>Kitasatosporales</taxon>
        <taxon>Streptomycetaceae</taxon>
        <taxon>Streptomyces</taxon>
        <taxon>Streptomyces phaeochromogenes group</taxon>
    </lineage>
</organism>
<dbReference type="EMBL" id="JAUSZI010000002">
    <property type="protein sequence ID" value="MDQ1031299.1"/>
    <property type="molecule type" value="Genomic_DNA"/>
</dbReference>
<protein>
    <submittedName>
        <fullName evidence="1">Uncharacterized protein</fullName>
    </submittedName>
</protein>
<keyword evidence="2" id="KW-1185">Reference proteome</keyword>